<evidence type="ECO:0000256" key="2">
    <source>
        <dbReference type="SAM" id="SignalP"/>
    </source>
</evidence>
<dbReference type="CDD" id="cd13576">
    <property type="entry name" value="PBP2_BugD_Asp"/>
    <property type="match status" value="1"/>
</dbReference>
<dbReference type="Gene3D" id="3.40.190.10">
    <property type="entry name" value="Periplasmic binding protein-like II"/>
    <property type="match status" value="1"/>
</dbReference>
<accession>A0A964WTS2</accession>
<dbReference type="PANTHER" id="PTHR42928">
    <property type="entry name" value="TRICARBOXYLATE-BINDING PROTEIN"/>
    <property type="match status" value="1"/>
</dbReference>
<protein>
    <submittedName>
        <fullName evidence="3">Tripartite tricarboxylate transporter substrate binding protein BugD</fullName>
    </submittedName>
</protein>
<dbReference type="AlphaFoldDB" id="A0A964WTS2"/>
<dbReference type="Pfam" id="PF03401">
    <property type="entry name" value="TctC"/>
    <property type="match status" value="1"/>
</dbReference>
<organism evidence="3 4">
    <name type="scientific">Propylenella binzhouense</name>
    <dbReference type="NCBI Taxonomy" id="2555902"/>
    <lineage>
        <taxon>Bacteria</taxon>
        <taxon>Pseudomonadati</taxon>
        <taxon>Pseudomonadota</taxon>
        <taxon>Alphaproteobacteria</taxon>
        <taxon>Hyphomicrobiales</taxon>
        <taxon>Propylenellaceae</taxon>
        <taxon>Propylenella</taxon>
    </lineage>
</organism>
<comment type="caution">
    <text evidence="3">The sequence shown here is derived from an EMBL/GenBank/DDBJ whole genome shotgun (WGS) entry which is preliminary data.</text>
</comment>
<evidence type="ECO:0000256" key="1">
    <source>
        <dbReference type="ARBA" id="ARBA00006987"/>
    </source>
</evidence>
<proteinExistence type="inferred from homology"/>
<dbReference type="Proteomes" id="UP000773614">
    <property type="component" value="Unassembled WGS sequence"/>
</dbReference>
<reference evidence="3" key="1">
    <citation type="submission" date="2019-03" db="EMBL/GenBank/DDBJ databases">
        <title>Afifella sp. nov., isolated from activated sludge.</title>
        <authorList>
            <person name="Li Q."/>
            <person name="Liu Y."/>
        </authorList>
    </citation>
    <scope>NUCLEOTIDE SEQUENCE</scope>
    <source>
        <strain evidence="3">L72</strain>
    </source>
</reference>
<comment type="similarity">
    <text evidence="1">Belongs to the UPF0065 (bug) family.</text>
</comment>
<dbReference type="Gene3D" id="3.40.190.150">
    <property type="entry name" value="Bordetella uptake gene, domain 1"/>
    <property type="match status" value="1"/>
</dbReference>
<dbReference type="EMBL" id="SPKJ01000033">
    <property type="protein sequence ID" value="MYZ48288.1"/>
    <property type="molecule type" value="Genomic_DNA"/>
</dbReference>
<dbReference type="InterPro" id="IPR042100">
    <property type="entry name" value="Bug_dom1"/>
</dbReference>
<dbReference type="RefSeq" id="WP_161140637.1">
    <property type="nucleotide sequence ID" value="NZ_SPKJ01000033.1"/>
</dbReference>
<evidence type="ECO:0000313" key="3">
    <source>
        <dbReference type="EMBL" id="MYZ48288.1"/>
    </source>
</evidence>
<name>A0A964WTS2_9HYPH</name>
<dbReference type="SUPFAM" id="SSF53850">
    <property type="entry name" value="Periplasmic binding protein-like II"/>
    <property type="match status" value="1"/>
</dbReference>
<keyword evidence="4" id="KW-1185">Reference proteome</keyword>
<keyword evidence="2" id="KW-0732">Signal</keyword>
<gene>
    <name evidence="3" type="ORF">E4O86_11250</name>
</gene>
<sequence>MRRLLLAAAALAAMAGAAAAQDYPTKPVTIVVPFSAGGPTDTVTRLVAEPMSKSLGQQIVVQNVAGAGGTLAAGQVARARPDGYTVLMHHIGMSTAPSLYKNLPYDPLKDLQTIGLVTDVPMTIIARKDFPPKTLEELVAYVKENKDKLTYANAGIGAASHLCGLLLMKAIGADVTTVPYQGTGPALTDLVGGQVDFMCDQTTNTTGQIKAGEVKAYAVTTKERLKSLPDLPTADEAGLPGFEVSVWHGLYVPAGTPEPVVQKLNAALQAALKDENVASRFAELGTAPVAAELATPEAHKERLSSQIELWRPIIEAAGVMAK</sequence>
<dbReference type="OrthoDB" id="7375033at2"/>
<dbReference type="PIRSF" id="PIRSF017082">
    <property type="entry name" value="YflP"/>
    <property type="match status" value="1"/>
</dbReference>
<dbReference type="InterPro" id="IPR005064">
    <property type="entry name" value="BUG"/>
</dbReference>
<dbReference type="PANTHER" id="PTHR42928:SF5">
    <property type="entry name" value="BLR1237 PROTEIN"/>
    <property type="match status" value="1"/>
</dbReference>
<feature type="signal peptide" evidence="2">
    <location>
        <begin position="1"/>
        <end position="20"/>
    </location>
</feature>
<feature type="chain" id="PRO_5037996094" evidence="2">
    <location>
        <begin position="21"/>
        <end position="322"/>
    </location>
</feature>
<evidence type="ECO:0000313" key="4">
    <source>
        <dbReference type="Proteomes" id="UP000773614"/>
    </source>
</evidence>